<dbReference type="InterPro" id="IPR051681">
    <property type="entry name" value="Ser/Thr_Kinases-Pseudokinases"/>
</dbReference>
<dbReference type="PROSITE" id="PS50011">
    <property type="entry name" value="PROTEIN_KINASE_DOM"/>
    <property type="match status" value="1"/>
</dbReference>
<dbReference type="GO" id="GO:0005524">
    <property type="term" value="F:ATP binding"/>
    <property type="evidence" value="ECO:0007669"/>
    <property type="project" value="InterPro"/>
</dbReference>
<dbReference type="AlphaFoldDB" id="A0A284QT96"/>
<organism evidence="3 4">
    <name type="scientific">Armillaria ostoyae</name>
    <name type="common">Armillaria root rot fungus</name>
    <dbReference type="NCBI Taxonomy" id="47428"/>
    <lineage>
        <taxon>Eukaryota</taxon>
        <taxon>Fungi</taxon>
        <taxon>Dikarya</taxon>
        <taxon>Basidiomycota</taxon>
        <taxon>Agaricomycotina</taxon>
        <taxon>Agaricomycetes</taxon>
        <taxon>Agaricomycetidae</taxon>
        <taxon>Agaricales</taxon>
        <taxon>Marasmiineae</taxon>
        <taxon>Physalacriaceae</taxon>
        <taxon>Armillaria</taxon>
    </lineage>
</organism>
<accession>A0A284QT96</accession>
<evidence type="ECO:0000259" key="2">
    <source>
        <dbReference type="PROSITE" id="PS50011"/>
    </source>
</evidence>
<feature type="domain" description="Protein kinase" evidence="2">
    <location>
        <begin position="250"/>
        <end position="513"/>
    </location>
</feature>
<dbReference type="SMART" id="SM00220">
    <property type="entry name" value="S_TKc"/>
    <property type="match status" value="1"/>
</dbReference>
<keyword evidence="4" id="KW-1185">Reference proteome</keyword>
<proteinExistence type="predicted"/>
<dbReference type="Gene3D" id="1.10.510.10">
    <property type="entry name" value="Transferase(Phosphotransferase) domain 1"/>
    <property type="match status" value="1"/>
</dbReference>
<dbReference type="STRING" id="47428.A0A284QT96"/>
<sequence>MPMHTTGEETWLPSRVGPSPTFVPYLHPLGTPPRPYPPRDLSSVTSQPYHSPPANLGYSFTIDDGPHNGPHIRTMLPLPSELSDEPPTEYNHADFDPLPMINGYPSYFDAPRPSDPMLNASSSSKRKRATPVGWSPGAKKAKPSDQNQGDEAILDVILNKPRSDLRYRVNTRINNLVKRVTEVLSKSNISDQLRDLSVEEAQCTLDFLQDLLDISGIPVISKRTLLKTSLRLTRTHDCVPRCLVLRGFRKTGDHAFALGHFGEVWRGEVEGVEVAVKQARIFTSDNNIKKVLRQVRREAIIWRQCDHPNVLPFYGIYRDSAPSTYCLVSPFMVNGSLRQYMNRIHDPDRHNLAVDITRGMNYLHTLSIVHGDLKGDNVLITDDCRAVIADFGISFVMGVTTFATSSSSHKGGTMRWEAPEVLSGSPNSFPADVYSLACVYFEVFDGTIPWNNLKDGAVIKSVCFEKKHLPYPKHLGSTGHAELWWKLMVQCWAHEPSDRLTLHDLMEALHATGDTLFPVRKWDNPVLGRLRDPLVHGKLPIPSGLPPFLDIKGDCITAPMTLLNNGSILECIPDCNFPPPSNSAMPESMGRVPSPHSQAQQPSANDGTQTPSPIDIRGPGDQSILTKPEQSPNSRRYCPHDPASYSRFSFPGPLDLNVLHLSAREHQKFPSPTSPATQSDQRMWWDNFLKTYPLPDVADDLTYLFTDAGYRLSFLNVKFFRDTLLNAQERIRIQPAFVLAALAMSTLMKSSETEYAVQGRTRALYLQSLAQSALEAAWESEWIDAALAEAALILALFETSVHPHYNPTRVENALIFLDNIVRRLSLTSIDTNDPEVSFFPQRGVPVVLVPGLDTFSHSPHECKCSCIPTDASHPPDPFNTWSYPLPWDSSWSTNEIRDEECRRVCWSALGLIANYTLQCAAFDRDPPKLFLSSPSNYALLFPGEAVDRTSPPYQSADSQSQKESVWALYCRSMLLWCFCDQLRREPYVEEDKAEYAHEAWNETQSIQDSLDLHVCNLDTAVMYMCREYIYNSRMAITQALCRLVPSSSNVLHGLSSGGPVFIRKQADEWIYYQEQIVKRVTMSIQRMAGTQGHQLTRHPFQVTWFSNQLALCLRLWNNDRFLYGALELAKAIMIPLDMVNSIWPCPQHQHQCDGLRKHLIVACTSVGMGLPSLTNWSLSPLMKTH</sequence>
<dbReference type="GO" id="GO:0004674">
    <property type="term" value="F:protein serine/threonine kinase activity"/>
    <property type="evidence" value="ECO:0007669"/>
    <property type="project" value="TreeGrafter"/>
</dbReference>
<protein>
    <recommendedName>
        <fullName evidence="2">Protein kinase domain-containing protein</fullName>
    </recommendedName>
</protein>
<evidence type="ECO:0000256" key="1">
    <source>
        <dbReference type="SAM" id="MobiDB-lite"/>
    </source>
</evidence>
<evidence type="ECO:0000313" key="4">
    <source>
        <dbReference type="Proteomes" id="UP000219338"/>
    </source>
</evidence>
<feature type="region of interest" description="Disordered" evidence="1">
    <location>
        <begin position="582"/>
        <end position="638"/>
    </location>
</feature>
<feature type="region of interest" description="Disordered" evidence="1">
    <location>
        <begin position="109"/>
        <end position="148"/>
    </location>
</feature>
<dbReference type="SUPFAM" id="SSF56112">
    <property type="entry name" value="Protein kinase-like (PK-like)"/>
    <property type="match status" value="1"/>
</dbReference>
<dbReference type="Proteomes" id="UP000219338">
    <property type="component" value="Unassembled WGS sequence"/>
</dbReference>
<feature type="compositionally biased region" description="Polar residues" evidence="1">
    <location>
        <begin position="595"/>
        <end position="612"/>
    </location>
</feature>
<dbReference type="InterPro" id="IPR000719">
    <property type="entry name" value="Prot_kinase_dom"/>
</dbReference>
<feature type="region of interest" description="Disordered" evidence="1">
    <location>
        <begin position="23"/>
        <end position="52"/>
    </location>
</feature>
<gene>
    <name evidence="3" type="ORF">ARMOST_03019</name>
</gene>
<dbReference type="PROSITE" id="PS00108">
    <property type="entry name" value="PROTEIN_KINASE_ST"/>
    <property type="match status" value="1"/>
</dbReference>
<dbReference type="InterPro" id="IPR008271">
    <property type="entry name" value="Ser/Thr_kinase_AS"/>
</dbReference>
<name>A0A284QT96_ARMOS</name>
<reference evidence="4" key="1">
    <citation type="journal article" date="2017" name="Nat. Ecol. Evol.">
        <title>Genome expansion and lineage-specific genetic innovations in the forest pathogenic fungi Armillaria.</title>
        <authorList>
            <person name="Sipos G."/>
            <person name="Prasanna A.N."/>
            <person name="Walter M.C."/>
            <person name="O'Connor E."/>
            <person name="Balint B."/>
            <person name="Krizsan K."/>
            <person name="Kiss B."/>
            <person name="Hess J."/>
            <person name="Varga T."/>
            <person name="Slot J."/>
            <person name="Riley R."/>
            <person name="Boka B."/>
            <person name="Rigling D."/>
            <person name="Barry K."/>
            <person name="Lee J."/>
            <person name="Mihaltcheva S."/>
            <person name="LaButti K."/>
            <person name="Lipzen A."/>
            <person name="Waldron R."/>
            <person name="Moloney N.M."/>
            <person name="Sperisen C."/>
            <person name="Kredics L."/>
            <person name="Vagvoelgyi C."/>
            <person name="Patrignani A."/>
            <person name="Fitzpatrick D."/>
            <person name="Nagy I."/>
            <person name="Doyle S."/>
            <person name="Anderson J.B."/>
            <person name="Grigoriev I.V."/>
            <person name="Gueldener U."/>
            <person name="Muensterkoetter M."/>
            <person name="Nagy L.G."/>
        </authorList>
    </citation>
    <scope>NUCLEOTIDE SEQUENCE [LARGE SCALE GENOMIC DNA]</scope>
    <source>
        <strain evidence="4">C18/9</strain>
    </source>
</reference>
<evidence type="ECO:0000313" key="3">
    <source>
        <dbReference type="EMBL" id="SJK99708.1"/>
    </source>
</evidence>
<dbReference type="PANTHER" id="PTHR44329">
    <property type="entry name" value="SERINE/THREONINE-PROTEIN KINASE TNNI3K-RELATED"/>
    <property type="match status" value="1"/>
</dbReference>
<dbReference type="InterPro" id="IPR011009">
    <property type="entry name" value="Kinase-like_dom_sf"/>
</dbReference>
<dbReference type="OrthoDB" id="1668230at2759"/>
<dbReference type="EMBL" id="FUEG01000002">
    <property type="protein sequence ID" value="SJK99708.1"/>
    <property type="molecule type" value="Genomic_DNA"/>
</dbReference>
<feature type="compositionally biased region" description="Polar residues" evidence="1">
    <location>
        <begin position="623"/>
        <end position="634"/>
    </location>
</feature>
<dbReference type="Pfam" id="PF07714">
    <property type="entry name" value="PK_Tyr_Ser-Thr"/>
    <property type="match status" value="1"/>
</dbReference>
<dbReference type="InterPro" id="IPR001245">
    <property type="entry name" value="Ser-Thr/Tyr_kinase_cat_dom"/>
</dbReference>